<feature type="transmembrane region" description="Helical" evidence="11">
    <location>
        <begin position="1123"/>
        <end position="1151"/>
    </location>
</feature>
<dbReference type="Gene3D" id="1.20.1560.10">
    <property type="entry name" value="ABC transporter type 1, transmembrane domain"/>
    <property type="match status" value="2"/>
</dbReference>
<dbReference type="InterPro" id="IPR027417">
    <property type="entry name" value="P-loop_NTPase"/>
</dbReference>
<dbReference type="PROSITE" id="PS50929">
    <property type="entry name" value="ABC_TM1F"/>
    <property type="match status" value="2"/>
</dbReference>
<keyword evidence="6" id="KW-0547">Nucleotide-binding</keyword>
<evidence type="ECO:0000256" key="4">
    <source>
        <dbReference type="ARBA" id="ARBA00022475"/>
    </source>
</evidence>
<dbReference type="InterPro" id="IPR044726">
    <property type="entry name" value="ABCC_6TM_D2"/>
</dbReference>
<evidence type="ECO:0000259" key="12">
    <source>
        <dbReference type="PROSITE" id="PS50893"/>
    </source>
</evidence>
<evidence type="ECO:0000256" key="11">
    <source>
        <dbReference type="SAM" id="Phobius"/>
    </source>
</evidence>
<feature type="transmembrane region" description="Helical" evidence="11">
    <location>
        <begin position="949"/>
        <end position="968"/>
    </location>
</feature>
<feature type="transmembrane region" description="Helical" evidence="11">
    <location>
        <begin position="65"/>
        <end position="89"/>
    </location>
</feature>
<dbReference type="EMBL" id="BBXM02000001">
    <property type="protein sequence ID" value="GIC84298.1"/>
    <property type="molecule type" value="Genomic_DNA"/>
</dbReference>
<dbReference type="CDD" id="cd18580">
    <property type="entry name" value="ABC_6TM_ABCC_D2"/>
    <property type="match status" value="1"/>
</dbReference>
<feature type="transmembrane region" description="Helical" evidence="11">
    <location>
        <begin position="487"/>
        <end position="513"/>
    </location>
</feature>
<proteinExistence type="inferred from homology"/>
<feature type="domain" description="ABC transporter" evidence="12">
    <location>
        <begin position="605"/>
        <end position="857"/>
    </location>
</feature>
<name>A0A8E0UUG1_9EURO</name>
<dbReference type="SUPFAM" id="SSF52540">
    <property type="entry name" value="P-loop containing nucleoside triphosphate hydrolases"/>
    <property type="match status" value="2"/>
</dbReference>
<feature type="transmembrane region" description="Helical" evidence="11">
    <location>
        <begin position="406"/>
        <end position="426"/>
    </location>
</feature>
<dbReference type="Pfam" id="PF00664">
    <property type="entry name" value="ABC_membrane"/>
    <property type="match status" value="2"/>
</dbReference>
<keyword evidence="4" id="KW-1003">Cell membrane</keyword>
<dbReference type="CDD" id="cd18579">
    <property type="entry name" value="ABC_6TM_ABCC_D1"/>
    <property type="match status" value="1"/>
</dbReference>
<dbReference type="RefSeq" id="XP_043141564.1">
    <property type="nucleotide sequence ID" value="XM_043285629.1"/>
</dbReference>
<protein>
    <recommendedName>
        <fullName evidence="16">Metal resistance protein YCF1</fullName>
    </recommendedName>
</protein>
<feature type="transmembrane region" description="Helical" evidence="11">
    <location>
        <begin position="533"/>
        <end position="558"/>
    </location>
</feature>
<dbReference type="FunFam" id="1.20.1560.10:FF:000055">
    <property type="entry name" value="ABC multidrug transporter (Eurofung)"/>
    <property type="match status" value="1"/>
</dbReference>
<keyword evidence="5 11" id="KW-0812">Transmembrane</keyword>
<reference evidence="14" key="2">
    <citation type="submission" date="2021-01" db="EMBL/GenBank/DDBJ databases">
        <title>Pan-genome distribution and transcriptional activeness of fungal secondary metabolism genes in Aspergillus section Fumigati.</title>
        <authorList>
            <person name="Takahashi H."/>
            <person name="Umemura M."/>
            <person name="Ninomiya A."/>
            <person name="Kusuya Y."/>
            <person name="Urayama S."/>
            <person name="Shimizu M."/>
            <person name="Watanabe A."/>
            <person name="Kamei K."/>
            <person name="Yaguchi T."/>
            <person name="Hagiwara D."/>
        </authorList>
    </citation>
    <scope>NUCLEOTIDE SEQUENCE</scope>
    <source>
        <strain evidence="14">IFM 46973</strain>
    </source>
</reference>
<dbReference type="InterPro" id="IPR003593">
    <property type="entry name" value="AAA+_ATPase"/>
</dbReference>
<keyword evidence="3" id="KW-0813">Transport</keyword>
<dbReference type="Pfam" id="PF24357">
    <property type="entry name" value="TMD0_ABC"/>
    <property type="match status" value="1"/>
</dbReference>
<evidence type="ECO:0000256" key="2">
    <source>
        <dbReference type="ARBA" id="ARBA00009726"/>
    </source>
</evidence>
<reference evidence="14" key="1">
    <citation type="journal article" date="2015" name="Genome Announc.">
        <title>Draft Genome Sequence of the Pathogenic Filamentous Fungus Aspergillus udagawae Strain IFM 46973T.</title>
        <authorList>
            <person name="Kusuya Y."/>
            <person name="Takahashi-Nakaguchi A."/>
            <person name="Takahashi H."/>
            <person name="Yaguchi T."/>
        </authorList>
    </citation>
    <scope>NUCLEOTIDE SEQUENCE</scope>
    <source>
        <strain evidence="14">IFM 46973</strain>
    </source>
</reference>
<evidence type="ECO:0000256" key="5">
    <source>
        <dbReference type="ARBA" id="ARBA00022692"/>
    </source>
</evidence>
<dbReference type="Proteomes" id="UP000036893">
    <property type="component" value="Unassembled WGS sequence"/>
</dbReference>
<dbReference type="GO" id="GO:0005524">
    <property type="term" value="F:ATP binding"/>
    <property type="evidence" value="ECO:0007669"/>
    <property type="project" value="UniProtKB-KW"/>
</dbReference>
<evidence type="ECO:0000256" key="10">
    <source>
        <dbReference type="SAM" id="MobiDB-lite"/>
    </source>
</evidence>
<evidence type="ECO:0000256" key="6">
    <source>
        <dbReference type="ARBA" id="ARBA00022741"/>
    </source>
</evidence>
<gene>
    <name evidence="14" type="ORF">Aud_000113</name>
</gene>
<feature type="transmembrane region" description="Helical" evidence="11">
    <location>
        <begin position="1023"/>
        <end position="1042"/>
    </location>
</feature>
<comment type="caution">
    <text evidence="14">The sequence shown here is derived from an EMBL/GenBank/DDBJ whole genome shotgun (WGS) entry which is preliminary data.</text>
</comment>
<dbReference type="GO" id="GO:0016887">
    <property type="term" value="F:ATP hydrolysis activity"/>
    <property type="evidence" value="ECO:0007669"/>
    <property type="project" value="InterPro"/>
</dbReference>
<evidence type="ECO:0008006" key="16">
    <source>
        <dbReference type="Google" id="ProtNLM"/>
    </source>
</evidence>
<keyword evidence="7" id="KW-0067">ATP-binding</keyword>
<dbReference type="GO" id="GO:0140359">
    <property type="term" value="F:ABC-type transporter activity"/>
    <property type="evidence" value="ECO:0007669"/>
    <property type="project" value="InterPro"/>
</dbReference>
<evidence type="ECO:0000256" key="1">
    <source>
        <dbReference type="ARBA" id="ARBA00004651"/>
    </source>
</evidence>
<feature type="transmembrane region" description="Helical" evidence="11">
    <location>
        <begin position="907"/>
        <end position="929"/>
    </location>
</feature>
<sequence>MCSIAAENVFGPTVAADCRNGFDFTLLFEEGFFVIAPCSILLLTLPLQLYRLATQRPQGSTTGPVLYVKLLSHLISTVVKVALLILLVIPDLHVPKTRATIAAAAISAAASISALALSYWQHRRSPRPSTVLTLFLGSCIPLDAVRARTIWAVQTRTFFIVFVVGLGCDTVKFILECLEKAGHQTQDLNPLPSETTGNVFNRSFFWWLNPLLVHGFKEVLEVEKLTTIDERVTNETDADVFARKWDAVVFKSSSAMILLLLVHHRWAILAAVIPRLALTGFTFAQPFLLTRIISYITEPNGALTADYGTGLIAATVLIYIGLAITRANNQHKTYRLITMIRNSLVPLVYRQTLRLDVGSVRDSAALTLMSVDIERISSGLRYVHEIWGSPIDVALALWLLQRQLGVAAVAPAGIFVVCSVFGLGVASTMGARQRRWLEAIQERVQVTSEMLKSMKEIRLSGLQAPMASKLQGLRAQEVSESRPFKKALVAIVTLSFTTAASGPLLAFTMYTLLAIRDGTRVLDYDKAYTSLSLLALLQTPMALILDAFAGVVTAVGALQRIGEYLSKSAACAPEQDNNAGTRRLSSPLLSYPSFGETEKQRDTVVYMRDFSAGWDEKKPFVIKDLSIEILSSSINFVVGPVACGKTTLLHAILGETVHTEGILQLSPSRISFCSQTPWISNDTIQHNILGTNLFVQAWYDKVVDACALREDIRSFPHRDQEVIGNSGMTLSGGQKARLVSGMDIQKQRSRGLLHQGIARAIYAQEKLLLLDDVFSGLDAKTEERIFHNLFGANGLLKEGDTTVILATNAEIISDPAVHRIAYADNIIVLDSNGRLADEGTYKEVNASASEITLAPTASIGVEKKESPEETTLGPSRPPSLIETPQGSERRTGDMTVYKYYVQAVHPWNAVIFVIACAMFVIGLSLPQFVVKWWLQTSDEYTISHRGQYLGIYAALAGLSIVSLAIGAWQLTERMLARASTHFHNTLLSTVLNAPLRLFSTTDVGTIINRFAQDLQLADMELPLALFNTTVELLLCVAQLVIIAVASKYIGIALPALLGVFYLVQKFYLRTARQLRLLDIEAKAPLFSRFLEVLSGLVTIRAFGWQDEFERRNRQAFDISQKPFYLLFCVQRWLNLVLDLVVAAIAVIVVAIAVRTKGSVDAGFLGIALVNIVQFSISIKTLLSNWTQLEISIGAVARIRSFAKDTTSEEEGHLQDDALPSVPPSWPEKGHIEFRNVTATYDGSTQMVIKNLNLTIQHGEKIALCGRSGGGKSSLVSALFRLLHVSQGTITVDGIDISTIPRETLYTRLVCVTQSPHLLSGTIRENIDPFGTASDPAIEHVLKEVKLWDSVESLGGIGVSLTDDHFSVGQKQLLCLARAMVRAGSILILDEVTASVDWETDQLVQKIIREHFAERTIITIAHRITTILDADRVAVISEGEVIELAPPSELLARDPPSLFRGLYNASTMNLAAI</sequence>
<dbReference type="SUPFAM" id="SSF90123">
    <property type="entry name" value="ABC transporter transmembrane region"/>
    <property type="match status" value="2"/>
</dbReference>
<dbReference type="InterPro" id="IPR036640">
    <property type="entry name" value="ABC1_TM_sf"/>
</dbReference>
<feature type="domain" description="ABC transmembrane type-1" evidence="13">
    <location>
        <begin position="909"/>
        <end position="1189"/>
    </location>
</feature>
<comment type="subcellular location">
    <subcellularLocation>
        <location evidence="1">Cell membrane</location>
        <topology evidence="1">Multi-pass membrane protein</topology>
    </subcellularLocation>
</comment>
<evidence type="ECO:0000259" key="13">
    <source>
        <dbReference type="PROSITE" id="PS50929"/>
    </source>
</evidence>
<evidence type="ECO:0000256" key="3">
    <source>
        <dbReference type="ARBA" id="ARBA00022448"/>
    </source>
</evidence>
<evidence type="ECO:0000313" key="14">
    <source>
        <dbReference type="EMBL" id="GIC84298.1"/>
    </source>
</evidence>
<feature type="transmembrane region" description="Helical" evidence="11">
    <location>
        <begin position="382"/>
        <end position="400"/>
    </location>
</feature>
<dbReference type="InterPro" id="IPR011527">
    <property type="entry name" value="ABC1_TM_dom"/>
</dbReference>
<dbReference type="PANTHER" id="PTHR24223:SF269">
    <property type="entry name" value="ABC MULTIDRUG TRANSPORTER (EUROFUNG)-RELATED"/>
    <property type="match status" value="1"/>
</dbReference>
<keyword evidence="9 11" id="KW-0472">Membrane</keyword>
<evidence type="ECO:0000256" key="8">
    <source>
        <dbReference type="ARBA" id="ARBA00022989"/>
    </source>
</evidence>
<dbReference type="InterPro" id="IPR003439">
    <property type="entry name" value="ABC_transporter-like_ATP-bd"/>
</dbReference>
<comment type="similarity">
    <text evidence="2">Belongs to the ABC transporter superfamily. ABCC family. Conjugate transporter (TC 3.A.1.208) subfamily.</text>
</comment>
<dbReference type="FunFam" id="1.20.1560.10:FF:000066">
    <property type="entry name" value="ABC multidrug transporter (Eurofung)"/>
    <property type="match status" value="1"/>
</dbReference>
<evidence type="ECO:0000256" key="7">
    <source>
        <dbReference type="ARBA" id="ARBA00022840"/>
    </source>
</evidence>
<feature type="transmembrane region" description="Helical" evidence="11">
    <location>
        <begin position="32"/>
        <end position="53"/>
    </location>
</feature>
<dbReference type="InterPro" id="IPR044746">
    <property type="entry name" value="ABCC_6TM_D1"/>
</dbReference>
<feature type="transmembrane region" description="Helical" evidence="11">
    <location>
        <begin position="101"/>
        <end position="120"/>
    </location>
</feature>
<evidence type="ECO:0000313" key="15">
    <source>
        <dbReference type="Proteomes" id="UP000036893"/>
    </source>
</evidence>
<feature type="region of interest" description="Disordered" evidence="10">
    <location>
        <begin position="859"/>
        <end position="888"/>
    </location>
</feature>
<dbReference type="FunFam" id="3.40.50.300:FF:000838">
    <property type="entry name" value="ABC multidrug transporter (Eurofung)"/>
    <property type="match status" value="1"/>
</dbReference>
<feature type="domain" description="ABC transmembrane type-1" evidence="13">
    <location>
        <begin position="276"/>
        <end position="553"/>
    </location>
</feature>
<feature type="transmembrane region" description="Helical" evidence="11">
    <location>
        <begin position="1048"/>
        <end position="1064"/>
    </location>
</feature>
<feature type="transmembrane region" description="Helical" evidence="11">
    <location>
        <begin position="307"/>
        <end position="325"/>
    </location>
</feature>
<organism evidence="14 15">
    <name type="scientific">Aspergillus udagawae</name>
    <dbReference type="NCBI Taxonomy" id="91492"/>
    <lineage>
        <taxon>Eukaryota</taxon>
        <taxon>Fungi</taxon>
        <taxon>Dikarya</taxon>
        <taxon>Ascomycota</taxon>
        <taxon>Pezizomycotina</taxon>
        <taxon>Eurotiomycetes</taxon>
        <taxon>Eurotiomycetidae</taxon>
        <taxon>Eurotiales</taxon>
        <taxon>Aspergillaceae</taxon>
        <taxon>Aspergillus</taxon>
        <taxon>Aspergillus subgen. Fumigati</taxon>
    </lineage>
</organism>
<dbReference type="InterPro" id="IPR056227">
    <property type="entry name" value="TMD0_ABC"/>
</dbReference>
<dbReference type="GeneID" id="66987589"/>
<dbReference type="Pfam" id="PF00005">
    <property type="entry name" value="ABC_tran"/>
    <property type="match status" value="2"/>
</dbReference>
<dbReference type="InterPro" id="IPR017871">
    <property type="entry name" value="ABC_transporter-like_CS"/>
</dbReference>
<feature type="domain" description="ABC transporter" evidence="12">
    <location>
        <begin position="1231"/>
        <end position="1462"/>
    </location>
</feature>
<keyword evidence="8 11" id="KW-1133">Transmembrane helix</keyword>
<dbReference type="PROSITE" id="PS50893">
    <property type="entry name" value="ABC_TRANSPORTER_2"/>
    <property type="match status" value="2"/>
</dbReference>
<dbReference type="PROSITE" id="PS00211">
    <property type="entry name" value="ABC_TRANSPORTER_1"/>
    <property type="match status" value="1"/>
</dbReference>
<dbReference type="GO" id="GO:0005886">
    <property type="term" value="C:plasma membrane"/>
    <property type="evidence" value="ECO:0007669"/>
    <property type="project" value="UniProtKB-SubCell"/>
</dbReference>
<evidence type="ECO:0000256" key="9">
    <source>
        <dbReference type="ARBA" id="ARBA00023136"/>
    </source>
</evidence>
<dbReference type="SMART" id="SM00382">
    <property type="entry name" value="AAA"/>
    <property type="match status" value="2"/>
</dbReference>
<accession>A0A8E0UUG1</accession>
<dbReference type="CDD" id="cd03244">
    <property type="entry name" value="ABCC_MRP_domain2"/>
    <property type="match status" value="1"/>
</dbReference>
<feature type="transmembrane region" description="Helical" evidence="11">
    <location>
        <begin position="266"/>
        <end position="287"/>
    </location>
</feature>
<dbReference type="Gene3D" id="3.40.50.300">
    <property type="entry name" value="P-loop containing nucleotide triphosphate hydrolases"/>
    <property type="match status" value="2"/>
</dbReference>
<dbReference type="PANTHER" id="PTHR24223">
    <property type="entry name" value="ATP-BINDING CASSETTE SUB-FAMILY C"/>
    <property type="match status" value="1"/>
</dbReference>
<dbReference type="InterPro" id="IPR050173">
    <property type="entry name" value="ABC_transporter_C-like"/>
</dbReference>